<evidence type="ECO:0000259" key="3">
    <source>
        <dbReference type="Pfam" id="PF00535"/>
    </source>
</evidence>
<protein>
    <recommendedName>
        <fullName evidence="3">Glycosyltransferase 2-like domain-containing protein</fullName>
    </recommendedName>
</protein>
<accession>A0A2D3D3W8</accession>
<dbReference type="PANTHER" id="PTHR22916">
    <property type="entry name" value="GLYCOSYLTRANSFERASE"/>
    <property type="match status" value="1"/>
</dbReference>
<dbReference type="CDD" id="cd00761">
    <property type="entry name" value="Glyco_tranf_GTA_type"/>
    <property type="match status" value="1"/>
</dbReference>
<dbReference type="SUPFAM" id="SSF53448">
    <property type="entry name" value="Nucleotide-diphospho-sugar transferases"/>
    <property type="match status" value="1"/>
</dbReference>
<dbReference type="EMBL" id="CP018044">
    <property type="protein sequence ID" value="ATU19773.1"/>
    <property type="molecule type" value="Genomic_DNA"/>
</dbReference>
<dbReference type="Proteomes" id="UP000229907">
    <property type="component" value="Chromosome"/>
</dbReference>
<dbReference type="KEGG" id="bcho:BcFMB_01175"/>
<feature type="domain" description="Glycosyltransferase 2-like" evidence="3">
    <location>
        <begin position="51"/>
        <end position="165"/>
    </location>
</feature>
<evidence type="ECO:0000313" key="5">
    <source>
        <dbReference type="Proteomes" id="UP000229907"/>
    </source>
</evidence>
<evidence type="ECO:0000256" key="2">
    <source>
        <dbReference type="ARBA" id="ARBA00022679"/>
    </source>
</evidence>
<name>A0A2D3D3W8_9BIFI</name>
<gene>
    <name evidence="4" type="ORF">BcFMB_01175</name>
</gene>
<keyword evidence="1" id="KW-0328">Glycosyltransferase</keyword>
<evidence type="ECO:0000256" key="1">
    <source>
        <dbReference type="ARBA" id="ARBA00022676"/>
    </source>
</evidence>
<dbReference type="Pfam" id="PF00535">
    <property type="entry name" value="Glycos_transf_2"/>
    <property type="match status" value="1"/>
</dbReference>
<dbReference type="AlphaFoldDB" id="A0A2D3D3W8"/>
<dbReference type="InterPro" id="IPR029044">
    <property type="entry name" value="Nucleotide-diphossugar_trans"/>
</dbReference>
<keyword evidence="2" id="KW-0808">Transferase</keyword>
<proteinExistence type="predicted"/>
<dbReference type="GO" id="GO:0016757">
    <property type="term" value="F:glycosyltransferase activity"/>
    <property type="evidence" value="ECO:0007669"/>
    <property type="project" value="UniProtKB-KW"/>
</dbReference>
<sequence>MSIVAGKGRRMVVVVRLLFFAAHRYHGMVCREMGCEEDGGMDIGCHTRKISVIIPVYNVEQYLSRCCDSVLGQTYRNIEVVLVDDGSTDGTPALCDRYAHADDRVRVVHQANAGAGAARNAGLAAAAGDWVMWVDGDDWIEDDWIEGFVRQLEAHPDADAVITGTAVGVYAHPEPLRQFLLDRMVHTLWTSCVRRSVYEGLAFTDQKIGEDVLMLIRVMWKAEHVAVIPRSRGYHYEDNAASVTRTGSLHTRLGWPTRADLELTFVRDVAPTMLDCARFDVMRGAGVIIESVKRLEVPAGEHEQKKALLKRLRGYVWDGLFHLPLRLMRRKEYATAVGSLRKAL</sequence>
<dbReference type="PANTHER" id="PTHR22916:SF51">
    <property type="entry name" value="GLYCOSYLTRANSFERASE EPSH-RELATED"/>
    <property type="match status" value="1"/>
</dbReference>
<reference evidence="4 5" key="1">
    <citation type="submission" date="2016-11" db="EMBL/GenBank/DDBJ databases">
        <title>complete genome sequence of Bifidobacterium choerinum strain FMB-1.</title>
        <authorList>
            <person name="Park C.-S."/>
            <person name="Jung D.-H."/>
            <person name="Choi D.-S."/>
        </authorList>
    </citation>
    <scope>NUCLEOTIDE SEQUENCE [LARGE SCALE GENOMIC DNA]</scope>
    <source>
        <strain evidence="4 5">FMB-1</strain>
    </source>
</reference>
<evidence type="ECO:0000313" key="4">
    <source>
        <dbReference type="EMBL" id="ATU19773.1"/>
    </source>
</evidence>
<dbReference type="InterPro" id="IPR001173">
    <property type="entry name" value="Glyco_trans_2-like"/>
</dbReference>
<dbReference type="Gene3D" id="3.90.550.10">
    <property type="entry name" value="Spore Coat Polysaccharide Biosynthesis Protein SpsA, Chain A"/>
    <property type="match status" value="1"/>
</dbReference>
<organism evidence="4 5">
    <name type="scientific">Bifidobacterium choerinum</name>
    <dbReference type="NCBI Taxonomy" id="35760"/>
    <lineage>
        <taxon>Bacteria</taxon>
        <taxon>Bacillati</taxon>
        <taxon>Actinomycetota</taxon>
        <taxon>Actinomycetes</taxon>
        <taxon>Bifidobacteriales</taxon>
        <taxon>Bifidobacteriaceae</taxon>
        <taxon>Bifidobacterium</taxon>
    </lineage>
</organism>